<name>A0A2J8JK62_PANTR</name>
<comment type="caution">
    <text evidence="1">The sequence shown here is derived from an EMBL/GenBank/DDBJ whole genome shotgun (WGS) entry which is preliminary data.</text>
</comment>
<protein>
    <submittedName>
        <fullName evidence="1">NDUFAB1 isoform 2</fullName>
    </submittedName>
</protein>
<sequence length="74" mass="7822">MASRVLSAYVSRLPAAFAPLPRVRMLAVARPLSTALCSAGTQTRLGTLQPALVLAQHLLPVSRTPGSNSRKQAK</sequence>
<dbReference type="EMBL" id="NBAG03000450">
    <property type="protein sequence ID" value="PNI23168.1"/>
    <property type="molecule type" value="Genomic_DNA"/>
</dbReference>
<gene>
    <name evidence="1" type="ORF">CK820_G0046845</name>
</gene>
<accession>A0A2J8JK62</accession>
<reference evidence="1 2" key="1">
    <citation type="submission" date="2017-12" db="EMBL/GenBank/DDBJ databases">
        <title>High-resolution comparative analysis of great ape genomes.</title>
        <authorList>
            <person name="Pollen A."/>
            <person name="Hastie A."/>
            <person name="Hormozdiari F."/>
            <person name="Dougherty M."/>
            <person name="Liu R."/>
            <person name="Chaisson M."/>
            <person name="Hoppe E."/>
            <person name="Hill C."/>
            <person name="Pang A."/>
            <person name="Hillier L."/>
            <person name="Baker C."/>
            <person name="Armstrong J."/>
            <person name="Shendure J."/>
            <person name="Paten B."/>
            <person name="Wilson R."/>
            <person name="Chao H."/>
            <person name="Schneider V."/>
            <person name="Ventura M."/>
            <person name="Kronenberg Z."/>
            <person name="Murali S."/>
            <person name="Gordon D."/>
            <person name="Cantsilieris S."/>
            <person name="Munson K."/>
            <person name="Nelson B."/>
            <person name="Raja A."/>
            <person name="Underwood J."/>
            <person name="Diekhans M."/>
            <person name="Fiddes I."/>
            <person name="Haussler D."/>
            <person name="Eichler E."/>
        </authorList>
    </citation>
    <scope>NUCLEOTIDE SEQUENCE [LARGE SCALE GENOMIC DNA]</scope>
    <source>
        <strain evidence="1">Yerkes chimp pedigree #C0471</strain>
    </source>
</reference>
<evidence type="ECO:0000313" key="2">
    <source>
        <dbReference type="Proteomes" id="UP000236370"/>
    </source>
</evidence>
<dbReference type="AlphaFoldDB" id="A0A2J8JK62"/>
<proteinExistence type="predicted"/>
<organism evidence="1 2">
    <name type="scientific">Pan troglodytes</name>
    <name type="common">Chimpanzee</name>
    <dbReference type="NCBI Taxonomy" id="9598"/>
    <lineage>
        <taxon>Eukaryota</taxon>
        <taxon>Metazoa</taxon>
        <taxon>Chordata</taxon>
        <taxon>Craniata</taxon>
        <taxon>Vertebrata</taxon>
        <taxon>Euteleostomi</taxon>
        <taxon>Mammalia</taxon>
        <taxon>Eutheria</taxon>
        <taxon>Euarchontoglires</taxon>
        <taxon>Primates</taxon>
        <taxon>Haplorrhini</taxon>
        <taxon>Catarrhini</taxon>
        <taxon>Hominidae</taxon>
        <taxon>Pan</taxon>
    </lineage>
</organism>
<evidence type="ECO:0000313" key="1">
    <source>
        <dbReference type="EMBL" id="PNI23168.1"/>
    </source>
</evidence>
<dbReference type="Proteomes" id="UP000236370">
    <property type="component" value="Unassembled WGS sequence"/>
</dbReference>